<dbReference type="PANTHER" id="PTHR37312:SF1">
    <property type="entry name" value="MEMBRANE-BOUND ACYLTRANSFERASE YKRP-RELATED"/>
    <property type="match status" value="1"/>
</dbReference>
<dbReference type="EMBL" id="BJJW01000016">
    <property type="protein sequence ID" value="GDZ84571.1"/>
    <property type="molecule type" value="Genomic_DNA"/>
</dbReference>
<dbReference type="RefSeq" id="WP_149334779.1">
    <property type="nucleotide sequence ID" value="NZ_BJJW01000016.1"/>
</dbReference>
<keyword evidence="1" id="KW-0472">Membrane</keyword>
<evidence type="ECO:0000313" key="4">
    <source>
        <dbReference type="Proteomes" id="UP000323274"/>
    </source>
</evidence>
<evidence type="ECO:0000313" key="3">
    <source>
        <dbReference type="EMBL" id="GDZ84571.1"/>
    </source>
</evidence>
<feature type="transmembrane region" description="Helical" evidence="1">
    <location>
        <begin position="12"/>
        <end position="30"/>
    </location>
</feature>
<dbReference type="PANTHER" id="PTHR37312">
    <property type="entry name" value="MEMBRANE-BOUND ACYLTRANSFERASE YKRP-RELATED"/>
    <property type="match status" value="1"/>
</dbReference>
<proteinExistence type="predicted"/>
<comment type="caution">
    <text evidence="3">The sequence shown here is derived from an EMBL/GenBank/DDBJ whole genome shotgun (WGS) entry which is preliminary data.</text>
</comment>
<feature type="transmembrane region" description="Helical" evidence="1">
    <location>
        <begin position="238"/>
        <end position="261"/>
    </location>
</feature>
<keyword evidence="1" id="KW-0812">Transmembrane</keyword>
<keyword evidence="1" id="KW-1133">Transmembrane helix</keyword>
<reference evidence="3 4" key="1">
    <citation type="submission" date="2019-04" db="EMBL/GenBank/DDBJ databases">
        <title>A pseudo-fructophilic Leuconostoc citreum strain F192-5 isolated from peel of satsuma mandarin: the first report for isolation and characterization of strain-dependent fructophilic-like characteristics.</title>
        <authorList>
            <person name="Maeno S."/>
            <person name="Tanizawa Y."/>
            <person name="Kajikawa A."/>
            <person name="Kanesaki Y."/>
            <person name="Kubota E."/>
            <person name="Arita M."/>
            <person name="Leon D."/>
            <person name="Endo A."/>
        </authorList>
    </citation>
    <scope>NUCLEOTIDE SEQUENCE [LARGE SCALE GENOMIC DNA]</scope>
    <source>
        <strain evidence="3 4">F192-5</strain>
    </source>
</reference>
<accession>A0A5A5U0G9</accession>
<gene>
    <name evidence="3" type="ORF">LCIT_18130</name>
</gene>
<evidence type="ECO:0000256" key="1">
    <source>
        <dbReference type="SAM" id="Phobius"/>
    </source>
</evidence>
<feature type="transmembrane region" description="Helical" evidence="1">
    <location>
        <begin position="42"/>
        <end position="63"/>
    </location>
</feature>
<dbReference type="Pfam" id="PF01757">
    <property type="entry name" value="Acyl_transf_3"/>
    <property type="match status" value="1"/>
</dbReference>
<name>A0A5A5U0G9_LEUCI</name>
<dbReference type="GO" id="GO:0016747">
    <property type="term" value="F:acyltransferase activity, transferring groups other than amino-acyl groups"/>
    <property type="evidence" value="ECO:0007669"/>
    <property type="project" value="InterPro"/>
</dbReference>
<protein>
    <recommendedName>
        <fullName evidence="2">Acyltransferase 3 domain-containing protein</fullName>
    </recommendedName>
</protein>
<feature type="transmembrane region" description="Helical" evidence="1">
    <location>
        <begin position="200"/>
        <end position="218"/>
    </location>
</feature>
<dbReference type="InterPro" id="IPR002656">
    <property type="entry name" value="Acyl_transf_3_dom"/>
</dbReference>
<feature type="transmembrane region" description="Helical" evidence="1">
    <location>
        <begin position="84"/>
        <end position="101"/>
    </location>
</feature>
<feature type="transmembrane region" description="Helical" evidence="1">
    <location>
        <begin position="268"/>
        <end position="286"/>
    </location>
</feature>
<sequence>MKRIAWLDLAKGITIFFVVLVHVLEGIYKTGQYRQFNFFAEATMGILFTFVMPVFFALSGFVYKPVSGCKELLAGLKKKIISLGVPYIIFSVIYVMLQQLGTDVHHLNSWQDLAHIGVLPIGYLWYLYVLFFVFVLVGLLSILNISPILQLTIYLLLLVLSLSQTIHLPYILQGVCMWTSSFYIGYLLKKKSLMLHDRLLFIMSVALFALGCIVQANFGGSTWFVTDMMTPTDVLAKLSSIPLFLYLFSHIKLGSVGNYFTDCGRYSLIIYLVHAPAASVIRIVLQKLGLESYVLLVFLTLISAWCISLLVVRLVQNIPWLSLVFNPYQYPHRKQK</sequence>
<feature type="transmembrane region" description="Helical" evidence="1">
    <location>
        <begin position="121"/>
        <end position="140"/>
    </location>
</feature>
<dbReference type="Proteomes" id="UP000323274">
    <property type="component" value="Unassembled WGS sequence"/>
</dbReference>
<organism evidence="3 4">
    <name type="scientific">Leuconostoc citreum</name>
    <dbReference type="NCBI Taxonomy" id="33964"/>
    <lineage>
        <taxon>Bacteria</taxon>
        <taxon>Bacillati</taxon>
        <taxon>Bacillota</taxon>
        <taxon>Bacilli</taxon>
        <taxon>Lactobacillales</taxon>
        <taxon>Lactobacillaceae</taxon>
        <taxon>Leuconostoc</taxon>
    </lineage>
</organism>
<dbReference type="AlphaFoldDB" id="A0A5A5U0G9"/>
<feature type="transmembrane region" description="Helical" evidence="1">
    <location>
        <begin position="292"/>
        <end position="312"/>
    </location>
</feature>
<evidence type="ECO:0000259" key="2">
    <source>
        <dbReference type="Pfam" id="PF01757"/>
    </source>
</evidence>
<feature type="transmembrane region" description="Helical" evidence="1">
    <location>
        <begin position="170"/>
        <end position="188"/>
    </location>
</feature>
<feature type="domain" description="Acyltransferase 3" evidence="2">
    <location>
        <begin position="4"/>
        <end position="308"/>
    </location>
</feature>
<feature type="transmembrane region" description="Helical" evidence="1">
    <location>
        <begin position="147"/>
        <end position="164"/>
    </location>
</feature>
<dbReference type="InterPro" id="IPR052734">
    <property type="entry name" value="Nod_factor_acetyltransferase"/>
</dbReference>